<dbReference type="InterPro" id="IPR002838">
    <property type="entry name" value="AIM24"/>
</dbReference>
<comment type="caution">
    <text evidence="1">The sequence shown here is derived from an EMBL/GenBank/DDBJ whole genome shotgun (WGS) entry which is preliminary data.</text>
</comment>
<dbReference type="AlphaFoldDB" id="A0A150QC11"/>
<name>A0A150QC11_SORCE</name>
<organism evidence="1 2">
    <name type="scientific">Sorangium cellulosum</name>
    <name type="common">Polyangium cellulosum</name>
    <dbReference type="NCBI Taxonomy" id="56"/>
    <lineage>
        <taxon>Bacteria</taxon>
        <taxon>Pseudomonadati</taxon>
        <taxon>Myxococcota</taxon>
        <taxon>Polyangia</taxon>
        <taxon>Polyangiales</taxon>
        <taxon>Polyangiaceae</taxon>
        <taxon>Sorangium</taxon>
    </lineage>
</organism>
<evidence type="ECO:0000313" key="2">
    <source>
        <dbReference type="Proteomes" id="UP000075260"/>
    </source>
</evidence>
<dbReference type="InterPro" id="IPR016031">
    <property type="entry name" value="Trp_RNA-bd_attenuator-like_dom"/>
</dbReference>
<dbReference type="Gene3D" id="3.60.160.10">
    <property type="entry name" value="Mitochondrial biogenesis AIM24"/>
    <property type="match status" value="1"/>
</dbReference>
<evidence type="ECO:0008006" key="3">
    <source>
        <dbReference type="Google" id="ProtNLM"/>
    </source>
</evidence>
<dbReference type="EMBL" id="JEMA01000830">
    <property type="protein sequence ID" value="KYF65500.1"/>
    <property type="molecule type" value="Genomic_DNA"/>
</dbReference>
<sequence>MRDDIRDNPEFGVLHVTFEHAGEQIIAESGAMVARDPAIDMKTSLQGGLASALKRRLTAGESLFQNTFTATAPMQSMRLAPAPEGSIERIILRSGMEVFLQSGAYLASTPGITLDTKWQGAKGFFAGGLSLLRAYGEGLIWFSSYGGIHTIDVGREHEGYICDNTHLLAFTEGLRYQVRKLAGLKGLFLSGEGLVCEFQGHGRLWLQTRNPGALSAFLHPFRPVGGGH</sequence>
<dbReference type="RefSeq" id="WP_061611080.1">
    <property type="nucleotide sequence ID" value="NZ_CP162579.1"/>
</dbReference>
<dbReference type="PANTHER" id="PTHR43657:SF1">
    <property type="entry name" value="ALTERED INHERITANCE OF MITOCHONDRIA PROTEIN 24, MITOCHONDRIAL"/>
    <property type="match status" value="1"/>
</dbReference>
<dbReference type="InterPro" id="IPR036983">
    <property type="entry name" value="AIM24_sf"/>
</dbReference>
<proteinExistence type="predicted"/>
<dbReference type="NCBIfam" id="TIGR00266">
    <property type="entry name" value="TIGR00266 family protein"/>
    <property type="match status" value="1"/>
</dbReference>
<accession>A0A150QC11</accession>
<dbReference type="SUPFAM" id="SSF51219">
    <property type="entry name" value="TRAP-like"/>
    <property type="match status" value="1"/>
</dbReference>
<dbReference type="OrthoDB" id="9779518at2"/>
<gene>
    <name evidence="1" type="ORF">BE15_15580</name>
</gene>
<dbReference type="Proteomes" id="UP000075260">
    <property type="component" value="Unassembled WGS sequence"/>
</dbReference>
<dbReference type="Pfam" id="PF01987">
    <property type="entry name" value="AIM24"/>
    <property type="match status" value="1"/>
</dbReference>
<evidence type="ECO:0000313" key="1">
    <source>
        <dbReference type="EMBL" id="KYF65500.1"/>
    </source>
</evidence>
<protein>
    <recommendedName>
        <fullName evidence="3">TIGR00266 family protein</fullName>
    </recommendedName>
</protein>
<reference evidence="1 2" key="1">
    <citation type="submission" date="2014-02" db="EMBL/GenBank/DDBJ databases">
        <title>The small core and large imbalanced accessory genome model reveals a collaborative survival strategy of Sorangium cellulosum strains in nature.</title>
        <authorList>
            <person name="Han K."/>
            <person name="Peng R."/>
            <person name="Blom J."/>
            <person name="Li Y.-Z."/>
        </authorList>
    </citation>
    <scope>NUCLEOTIDE SEQUENCE [LARGE SCALE GENOMIC DNA]</scope>
    <source>
        <strain evidence="1 2">So0008-312</strain>
    </source>
</reference>
<dbReference type="PANTHER" id="PTHR43657">
    <property type="entry name" value="TRYPTOPHAN RNA-BINDING ATTENUATOR PROTEIN-LIKE PROTEIN"/>
    <property type="match status" value="1"/>
</dbReference>